<gene>
    <name evidence="2" type="ordered locus">CLDAP_21650</name>
</gene>
<sequence length="720" mass="80428">MNASAYREQPAIVRWLGRTVLIGSIELLTIVAVASALEGVHLADFGSALQFVVFVGFANALLWPLLARLTLPFLVLSFGFLSLALNGLTFWIGSQLVAGVHFDNYFHAFLTALIVALMNVTASSWLTIDEDASFYRAVLQRTMRRMPLRHPIKQTPGVLFLEIDGLSEPVLRQAIAGGYMPTLERMLTSGTHRLTAWETDLSSQTGAAQAGILHGNNFNIPAFRWVEKQAGARIITANHPRDANAIERRISDGQGLLHRHGRSRANLFSGDAEDAVLTYSLAMDVRGIFASSYFAFFSNPYNFVRTLTLMVVDMVRELRGRRRQLREGVQPRLPERRRGLYPLLRAASTILLRDITVDTLISDVLWGEADVIYATFAAYDEVAHHAGVADRDALQVLRQLDRAFARIERAIAESDRFYQIVVLSDHGQTQGATFKQRYGLTLKELIERLLPEELRIHERLQTNEDWGHVAALITDVVHQEEPTMLGRLVQTATRKRVEEGHITVGPEFERLREERKGRRVSAKDAQIIVLASGNLGLVYFTSWLHRLTLEEIESYFPGLVDGLAQHPGIGFLLVHSERHGPLALGARGVYYLAHDRVVGENPLASFSANAPMLLRRVARYDNAPDLLINSFYDPVADEGCAFEELIGFHGGLGGSQNRPFLLAPEDWGLHDETIVGAEQLHRLLKRRVEALAPQEVPVERQKEGPSIIYPTPATLPFESV</sequence>
<dbReference type="InterPro" id="IPR002591">
    <property type="entry name" value="Phosphodiest/P_Trfase"/>
</dbReference>
<dbReference type="eggNOG" id="COG1524">
    <property type="taxonomic scope" value="Bacteria"/>
</dbReference>
<feature type="transmembrane region" description="Helical" evidence="1">
    <location>
        <begin position="12"/>
        <end position="36"/>
    </location>
</feature>
<dbReference type="PATRIC" id="fig|926550.5.peg.2388"/>
<dbReference type="SUPFAM" id="SSF53649">
    <property type="entry name" value="Alkaline phosphatase-like"/>
    <property type="match status" value="1"/>
</dbReference>
<dbReference type="OrthoDB" id="155529at2"/>
<dbReference type="STRING" id="926550.CLDAP_21650"/>
<keyword evidence="3" id="KW-1185">Reference proteome</keyword>
<keyword evidence="1" id="KW-1133">Transmembrane helix</keyword>
<dbReference type="InterPro" id="IPR007165">
    <property type="entry name" value="Phage_holin_4_2"/>
</dbReference>
<dbReference type="InterPro" id="IPR017850">
    <property type="entry name" value="Alkaline_phosphatase_core_sf"/>
</dbReference>
<dbReference type="HOGENOM" id="CLU_014010_0_0_0"/>
<proteinExistence type="predicted"/>
<reference evidence="2 3" key="1">
    <citation type="submission" date="2012-02" db="EMBL/GenBank/DDBJ databases">
        <title>Complete genome sequence of Caldilinea aerophila DSM 14535 (= NBRC 102666).</title>
        <authorList>
            <person name="Oguchi A."/>
            <person name="Hosoyama A."/>
            <person name="Sekine M."/>
            <person name="Fukai R."/>
            <person name="Kato Y."/>
            <person name="Nakamura S."/>
            <person name="Hanada S."/>
            <person name="Yamazaki S."/>
            <person name="Fujita N."/>
        </authorList>
    </citation>
    <scope>NUCLEOTIDE SEQUENCE [LARGE SCALE GENOMIC DNA]</scope>
    <source>
        <strain evidence="3">DSM 14535 / JCM 11387 / NBRC 104270 / STL-6-O1</strain>
    </source>
</reference>
<dbReference type="Pfam" id="PF04020">
    <property type="entry name" value="Phage_holin_4_2"/>
    <property type="match status" value="1"/>
</dbReference>
<dbReference type="eggNOG" id="COG1950">
    <property type="taxonomic scope" value="Bacteria"/>
</dbReference>
<evidence type="ECO:0008006" key="4">
    <source>
        <dbReference type="Google" id="ProtNLM"/>
    </source>
</evidence>
<dbReference type="KEGG" id="cap:CLDAP_21650"/>
<organism evidence="2 3">
    <name type="scientific">Caldilinea aerophila (strain DSM 14535 / JCM 11387 / NBRC 104270 / STL-6-O1)</name>
    <dbReference type="NCBI Taxonomy" id="926550"/>
    <lineage>
        <taxon>Bacteria</taxon>
        <taxon>Bacillati</taxon>
        <taxon>Chloroflexota</taxon>
        <taxon>Caldilineae</taxon>
        <taxon>Caldilineales</taxon>
        <taxon>Caldilineaceae</taxon>
        <taxon>Caldilinea</taxon>
    </lineage>
</organism>
<dbReference type="TCDB" id="1.E.40.5.1">
    <property type="family name" value="the mycobacterial 4 tms phage holin (mp4 holin) family"/>
</dbReference>
<dbReference type="RefSeq" id="WP_014433439.1">
    <property type="nucleotide sequence ID" value="NC_017079.1"/>
</dbReference>
<evidence type="ECO:0000313" key="2">
    <source>
        <dbReference type="EMBL" id="BAM00205.1"/>
    </source>
</evidence>
<feature type="transmembrane region" description="Helical" evidence="1">
    <location>
        <begin position="105"/>
        <end position="126"/>
    </location>
</feature>
<protein>
    <recommendedName>
        <fullName evidence="4">Phage holin family protein</fullName>
    </recommendedName>
</protein>
<dbReference type="Proteomes" id="UP000007880">
    <property type="component" value="Chromosome"/>
</dbReference>
<dbReference type="Gene3D" id="3.40.720.10">
    <property type="entry name" value="Alkaline Phosphatase, subunit A"/>
    <property type="match status" value="1"/>
</dbReference>
<keyword evidence="1" id="KW-0472">Membrane</keyword>
<dbReference type="Pfam" id="PF01663">
    <property type="entry name" value="Phosphodiest"/>
    <property type="match status" value="1"/>
</dbReference>
<dbReference type="AlphaFoldDB" id="I0I4L7"/>
<dbReference type="EMBL" id="AP012337">
    <property type="protein sequence ID" value="BAM00205.1"/>
    <property type="molecule type" value="Genomic_DNA"/>
</dbReference>
<evidence type="ECO:0000313" key="3">
    <source>
        <dbReference type="Proteomes" id="UP000007880"/>
    </source>
</evidence>
<name>I0I4L7_CALAS</name>
<feature type="transmembrane region" description="Helical" evidence="1">
    <location>
        <begin position="48"/>
        <end position="66"/>
    </location>
</feature>
<accession>I0I4L7</accession>
<keyword evidence="1" id="KW-0812">Transmembrane</keyword>
<feature type="transmembrane region" description="Helical" evidence="1">
    <location>
        <begin position="73"/>
        <end position="93"/>
    </location>
</feature>
<evidence type="ECO:0000256" key="1">
    <source>
        <dbReference type="SAM" id="Phobius"/>
    </source>
</evidence>